<reference evidence="3 4" key="1">
    <citation type="submission" date="2016-09" db="EMBL/GenBank/DDBJ databases">
        <title>Lactobacillus reuteri KLR3006, genome sequencing and assembly.</title>
        <authorList>
            <person name="Lee J.-Y."/>
            <person name="Kim E.B."/>
            <person name="Choi Y.-J."/>
        </authorList>
    </citation>
    <scope>NUCLEOTIDE SEQUENCE [LARGE SCALE GENOMIC DNA]</scope>
    <source>
        <strain evidence="3 4">KLR3006</strain>
    </source>
</reference>
<dbReference type="PROSITE" id="PS51194">
    <property type="entry name" value="HELICASE_CTER"/>
    <property type="match status" value="1"/>
</dbReference>
<evidence type="ECO:0000313" key="3">
    <source>
        <dbReference type="EMBL" id="OTA84003.1"/>
    </source>
</evidence>
<evidence type="ECO:0000259" key="2">
    <source>
        <dbReference type="PROSITE" id="PS51194"/>
    </source>
</evidence>
<gene>
    <name evidence="3" type="ORF">BHL83_07520</name>
</gene>
<dbReference type="SUPFAM" id="SSF52540">
    <property type="entry name" value="P-loop containing nucleoside triphosphate hydrolases"/>
    <property type="match status" value="1"/>
</dbReference>
<dbReference type="SMART" id="SM00490">
    <property type="entry name" value="HELICc"/>
    <property type="match status" value="1"/>
</dbReference>
<dbReference type="Gene3D" id="3.40.50.300">
    <property type="entry name" value="P-loop containing nucleotide triphosphate hydrolases"/>
    <property type="match status" value="2"/>
</dbReference>
<feature type="domain" description="Helicase ATP-binding" evidence="1">
    <location>
        <begin position="17"/>
        <end position="152"/>
    </location>
</feature>
<keyword evidence="3" id="KW-0067">ATP-binding</keyword>
<keyword evidence="3" id="KW-0547">Nucleotide-binding</keyword>
<dbReference type="PROSITE" id="PS51192">
    <property type="entry name" value="HELICASE_ATP_BIND_1"/>
    <property type="match status" value="1"/>
</dbReference>
<dbReference type="PANTHER" id="PTHR47396">
    <property type="entry name" value="TYPE I RESTRICTION ENZYME ECOKI R PROTEIN"/>
    <property type="match status" value="1"/>
</dbReference>
<dbReference type="Pfam" id="PF04851">
    <property type="entry name" value="ResIII"/>
    <property type="match status" value="2"/>
</dbReference>
<dbReference type="RefSeq" id="WP_172395837.1">
    <property type="nucleotide sequence ID" value="NZ_MIMF01000359.1"/>
</dbReference>
<proteinExistence type="predicted"/>
<dbReference type="EMBL" id="MIMV01000204">
    <property type="protein sequence ID" value="OTA84003.1"/>
    <property type="molecule type" value="Genomic_DNA"/>
</dbReference>
<name>A0AAE5MRA9_LIMRT</name>
<dbReference type="InterPro" id="IPR001650">
    <property type="entry name" value="Helicase_C-like"/>
</dbReference>
<dbReference type="InterPro" id="IPR006935">
    <property type="entry name" value="Helicase/UvrB_N"/>
</dbReference>
<feature type="domain" description="Helicase C-terminal" evidence="2">
    <location>
        <begin position="204"/>
        <end position="367"/>
    </location>
</feature>
<keyword evidence="3" id="KW-0347">Helicase</keyword>
<sequence>MIKPYDYQQKLIDETRRKLAEGNQGVLIVSPAGSGKSIVISEIARLTTLRGGRVLFIVHRQELVNQITESFKKQDVDLTKCTILTVGKVPGRFNKIPKPSLIITDESHHSRANTYQKIYEYYSDVPRLGFTATPWRMNGKGFKDIYPAMVEGPTVKWLIEHKKLAPYDYFSVNLADAGKLHFSGSGDFSNKSIEDALGKTIFGDVIKTWKKIANGRKTILYAHSRKYSAQIAQKFCDAGIKAVHCDSKTPAKERETIMSDFKAGKIKILCNVDLISEGFNVPDCSCVVMLRPTASLVLDVQQSMRCMRYMPDKRAVIIDHVGNCYRHGVPITPRKWTLEDRKRKKRRKATDVNYPIKTCPSCFSVVPAQCRVCPVCGAEIPIEKSGMKEERDAKIVKLNQFKFVTDYKKTRYAQMNPNEAKTVEDLYAIAKARGYKPGWAYVQAKKRGMMK</sequence>
<accession>A0AAE5MRA9</accession>
<keyword evidence="3" id="KW-0378">Hydrolase</keyword>
<dbReference type="InterPro" id="IPR014001">
    <property type="entry name" value="Helicase_ATP-bd"/>
</dbReference>
<dbReference type="GO" id="GO:0003677">
    <property type="term" value="F:DNA binding"/>
    <property type="evidence" value="ECO:0007669"/>
    <property type="project" value="InterPro"/>
</dbReference>
<dbReference type="GO" id="GO:0004386">
    <property type="term" value="F:helicase activity"/>
    <property type="evidence" value="ECO:0007669"/>
    <property type="project" value="UniProtKB-KW"/>
</dbReference>
<dbReference type="InterPro" id="IPR027417">
    <property type="entry name" value="P-loop_NTPase"/>
</dbReference>
<dbReference type="PANTHER" id="PTHR47396:SF1">
    <property type="entry name" value="ATP-DEPENDENT HELICASE IRC3-RELATED"/>
    <property type="match status" value="1"/>
</dbReference>
<comment type="caution">
    <text evidence="3">The sequence shown here is derived from an EMBL/GenBank/DDBJ whole genome shotgun (WGS) entry which is preliminary data.</text>
</comment>
<dbReference type="InterPro" id="IPR050742">
    <property type="entry name" value="Helicase_Restrict-Modif_Enz"/>
</dbReference>
<dbReference type="GO" id="GO:0016787">
    <property type="term" value="F:hydrolase activity"/>
    <property type="evidence" value="ECO:0007669"/>
    <property type="project" value="InterPro"/>
</dbReference>
<dbReference type="GO" id="GO:0005524">
    <property type="term" value="F:ATP binding"/>
    <property type="evidence" value="ECO:0007669"/>
    <property type="project" value="InterPro"/>
</dbReference>
<dbReference type="Proteomes" id="UP000194219">
    <property type="component" value="Unassembled WGS sequence"/>
</dbReference>
<dbReference type="SMART" id="SM00487">
    <property type="entry name" value="DEXDc"/>
    <property type="match status" value="1"/>
</dbReference>
<evidence type="ECO:0000259" key="1">
    <source>
        <dbReference type="PROSITE" id="PS51192"/>
    </source>
</evidence>
<dbReference type="Pfam" id="PF00271">
    <property type="entry name" value="Helicase_C"/>
    <property type="match status" value="1"/>
</dbReference>
<protein>
    <submittedName>
        <fullName evidence="3">Helicase</fullName>
    </submittedName>
</protein>
<dbReference type="AlphaFoldDB" id="A0AAE5MRA9"/>
<dbReference type="GO" id="GO:0005829">
    <property type="term" value="C:cytosol"/>
    <property type="evidence" value="ECO:0007669"/>
    <property type="project" value="TreeGrafter"/>
</dbReference>
<evidence type="ECO:0000313" key="4">
    <source>
        <dbReference type="Proteomes" id="UP000194219"/>
    </source>
</evidence>
<organism evidence="3 4">
    <name type="scientific">Limosilactobacillus reuteri</name>
    <name type="common">Lactobacillus reuteri</name>
    <dbReference type="NCBI Taxonomy" id="1598"/>
    <lineage>
        <taxon>Bacteria</taxon>
        <taxon>Bacillati</taxon>
        <taxon>Bacillota</taxon>
        <taxon>Bacilli</taxon>
        <taxon>Lactobacillales</taxon>
        <taxon>Lactobacillaceae</taxon>
        <taxon>Limosilactobacillus</taxon>
    </lineage>
</organism>